<feature type="domain" description="N-acetyltransferase" evidence="3">
    <location>
        <begin position="1"/>
        <end position="187"/>
    </location>
</feature>
<evidence type="ECO:0000313" key="4">
    <source>
        <dbReference type="EMBL" id="MFC7148927.1"/>
    </source>
</evidence>
<dbReference type="PANTHER" id="PTHR43877">
    <property type="entry name" value="AMINOALKYLPHOSPHONATE N-ACETYLTRANSFERASE-RELATED-RELATED"/>
    <property type="match status" value="1"/>
</dbReference>
<proteinExistence type="predicted"/>
<dbReference type="Gene3D" id="3.40.630.30">
    <property type="match status" value="1"/>
</dbReference>
<organism evidence="4 5">
    <name type="scientific">Cohnella cellulosilytica</name>
    <dbReference type="NCBI Taxonomy" id="986710"/>
    <lineage>
        <taxon>Bacteria</taxon>
        <taxon>Bacillati</taxon>
        <taxon>Bacillota</taxon>
        <taxon>Bacilli</taxon>
        <taxon>Bacillales</taxon>
        <taxon>Paenibacillaceae</taxon>
        <taxon>Cohnella</taxon>
    </lineage>
</organism>
<accession>A0ABW2F6T7</accession>
<dbReference type="EMBL" id="JBHTAI010000005">
    <property type="protein sequence ID" value="MFC7148927.1"/>
    <property type="molecule type" value="Genomic_DNA"/>
</dbReference>
<name>A0ABW2F6T7_9BACL</name>
<reference evidence="5" key="1">
    <citation type="journal article" date="2019" name="Int. J. Syst. Evol. Microbiol.">
        <title>The Global Catalogue of Microorganisms (GCM) 10K type strain sequencing project: providing services to taxonomists for standard genome sequencing and annotation.</title>
        <authorList>
            <consortium name="The Broad Institute Genomics Platform"/>
            <consortium name="The Broad Institute Genome Sequencing Center for Infectious Disease"/>
            <person name="Wu L."/>
            <person name="Ma J."/>
        </authorList>
    </citation>
    <scope>NUCLEOTIDE SEQUENCE [LARGE SCALE GENOMIC DNA]</scope>
    <source>
        <strain evidence="5">KCTC 12907</strain>
    </source>
</reference>
<evidence type="ECO:0000256" key="1">
    <source>
        <dbReference type="ARBA" id="ARBA00022679"/>
    </source>
</evidence>
<comment type="caution">
    <text evidence="4">The sequence shown here is derived from an EMBL/GenBank/DDBJ whole genome shotgun (WGS) entry which is preliminary data.</text>
</comment>
<protein>
    <submittedName>
        <fullName evidence="4">GNAT family N-acetyltransferase</fullName>
    </submittedName>
</protein>
<dbReference type="InterPro" id="IPR050832">
    <property type="entry name" value="Bact_Acetyltransf"/>
</dbReference>
<dbReference type="InterPro" id="IPR000182">
    <property type="entry name" value="GNAT_dom"/>
</dbReference>
<keyword evidence="2" id="KW-0012">Acyltransferase</keyword>
<dbReference type="SUPFAM" id="SSF55729">
    <property type="entry name" value="Acyl-CoA N-acyltransferases (Nat)"/>
    <property type="match status" value="1"/>
</dbReference>
<keyword evidence="5" id="KW-1185">Reference proteome</keyword>
<dbReference type="InterPro" id="IPR016181">
    <property type="entry name" value="Acyl_CoA_acyltransferase"/>
</dbReference>
<dbReference type="RefSeq" id="WP_378052748.1">
    <property type="nucleotide sequence ID" value="NZ_JBHMDN010000055.1"/>
</dbReference>
<dbReference type="Proteomes" id="UP001596378">
    <property type="component" value="Unassembled WGS sequence"/>
</dbReference>
<dbReference type="Pfam" id="PF00583">
    <property type="entry name" value="Acetyltransf_1"/>
    <property type="match status" value="1"/>
</dbReference>
<dbReference type="PROSITE" id="PS51186">
    <property type="entry name" value="GNAT"/>
    <property type="match status" value="1"/>
</dbReference>
<dbReference type="CDD" id="cd04301">
    <property type="entry name" value="NAT_SF"/>
    <property type="match status" value="1"/>
</dbReference>
<evidence type="ECO:0000259" key="3">
    <source>
        <dbReference type="PROSITE" id="PS51186"/>
    </source>
</evidence>
<evidence type="ECO:0000256" key="2">
    <source>
        <dbReference type="ARBA" id="ARBA00023315"/>
    </source>
</evidence>
<sequence length="187" mass="20798">MTIRPAEERDTSSVARLVLLAIGDIGCQLTGATDERDVLRRLEKFIGAEGNRFSRSCILVKEEDGRPVGMILCYLGSEAERLYEPVLLHLRRKSGNATVTIDKEADEDEYYIDALAVDPSSQGRGYAKQLIAAAESRARELGCDKIALNVDLTNEDARALYAKLGFLADKEISIHRKPFWHMVKSLA</sequence>
<evidence type="ECO:0000313" key="5">
    <source>
        <dbReference type="Proteomes" id="UP001596378"/>
    </source>
</evidence>
<gene>
    <name evidence="4" type="ORF">ACFQMJ_10340</name>
</gene>
<keyword evidence="1" id="KW-0808">Transferase</keyword>